<reference evidence="1" key="1">
    <citation type="submission" date="2020-11" db="EMBL/GenBank/DDBJ databases">
        <authorList>
            <consortium name="DOE Joint Genome Institute"/>
            <person name="Ahrendt S."/>
            <person name="Riley R."/>
            <person name="Andreopoulos W."/>
            <person name="Labutti K."/>
            <person name="Pangilinan J."/>
            <person name="Ruiz-Duenas F.J."/>
            <person name="Barrasa J.M."/>
            <person name="Sanchez-Garcia M."/>
            <person name="Camarero S."/>
            <person name="Miyauchi S."/>
            <person name="Serrano A."/>
            <person name="Linde D."/>
            <person name="Babiker R."/>
            <person name="Drula E."/>
            <person name="Ayuso-Fernandez I."/>
            <person name="Pacheco R."/>
            <person name="Padilla G."/>
            <person name="Ferreira P."/>
            <person name="Barriuso J."/>
            <person name="Kellner H."/>
            <person name="Castanera R."/>
            <person name="Alfaro M."/>
            <person name="Ramirez L."/>
            <person name="Pisabarro A.G."/>
            <person name="Kuo A."/>
            <person name="Tritt A."/>
            <person name="Lipzen A."/>
            <person name="He G."/>
            <person name="Yan M."/>
            <person name="Ng V."/>
            <person name="Cullen D."/>
            <person name="Martin F."/>
            <person name="Rosso M.-N."/>
            <person name="Henrissat B."/>
            <person name="Hibbett D."/>
            <person name="Martinez A.T."/>
            <person name="Grigoriev I.V."/>
        </authorList>
    </citation>
    <scope>NUCLEOTIDE SEQUENCE</scope>
    <source>
        <strain evidence="1">AH 40177</strain>
    </source>
</reference>
<dbReference type="AlphaFoldDB" id="A0A9P5U5X1"/>
<dbReference type="EMBL" id="JADNRY010000063">
    <property type="protein sequence ID" value="KAF9068250.1"/>
    <property type="molecule type" value="Genomic_DNA"/>
</dbReference>
<accession>A0A9P5U5X1</accession>
<evidence type="ECO:0000313" key="2">
    <source>
        <dbReference type="Proteomes" id="UP000772434"/>
    </source>
</evidence>
<organism evidence="1 2">
    <name type="scientific">Rhodocollybia butyracea</name>
    <dbReference type="NCBI Taxonomy" id="206335"/>
    <lineage>
        <taxon>Eukaryota</taxon>
        <taxon>Fungi</taxon>
        <taxon>Dikarya</taxon>
        <taxon>Basidiomycota</taxon>
        <taxon>Agaricomycotina</taxon>
        <taxon>Agaricomycetes</taxon>
        <taxon>Agaricomycetidae</taxon>
        <taxon>Agaricales</taxon>
        <taxon>Marasmiineae</taxon>
        <taxon>Omphalotaceae</taxon>
        <taxon>Rhodocollybia</taxon>
    </lineage>
</organism>
<dbReference type="Proteomes" id="UP000772434">
    <property type="component" value="Unassembled WGS sequence"/>
</dbReference>
<protein>
    <submittedName>
        <fullName evidence="1">Uncharacterized protein</fullName>
    </submittedName>
</protein>
<name>A0A9P5U5X1_9AGAR</name>
<evidence type="ECO:0000313" key="1">
    <source>
        <dbReference type="EMBL" id="KAF9068250.1"/>
    </source>
</evidence>
<proteinExistence type="predicted"/>
<gene>
    <name evidence="1" type="ORF">BDP27DRAFT_834473</name>
</gene>
<sequence length="204" mass="23133">MKCCSLPAFRVTQNKHLYKHHIIPLTDSPFALHSLLSHSFLITLTYSSPSFLITLTYSSPSFLITLTYSSPSFLITLTYSSPSFIHHTHLLITFLYSSSRPLFFQFVLFRQMAPDDITRAGSPDFIKNGSVEGLQAWSLSVASYLHFIALPLQPSQSRDNSFRNDPLPHCLLWWADAGLRCVYHGLKKQNTGEMNLEETTITTN</sequence>
<keyword evidence="2" id="KW-1185">Reference proteome</keyword>
<comment type="caution">
    <text evidence="1">The sequence shown here is derived from an EMBL/GenBank/DDBJ whole genome shotgun (WGS) entry which is preliminary data.</text>
</comment>